<dbReference type="Gene3D" id="3.30.160.60">
    <property type="entry name" value="Classic Zinc Finger"/>
    <property type="match status" value="3"/>
</dbReference>
<evidence type="ECO:0000256" key="7">
    <source>
        <dbReference type="ARBA" id="ARBA00023242"/>
    </source>
</evidence>
<dbReference type="Pfam" id="PF00096">
    <property type="entry name" value="zf-C2H2"/>
    <property type="match status" value="4"/>
</dbReference>
<name>A0A9D4BTX6_DREPO</name>
<keyword evidence="11" id="KW-1185">Reference proteome</keyword>
<organism evidence="10 11">
    <name type="scientific">Dreissena polymorpha</name>
    <name type="common">Zebra mussel</name>
    <name type="synonym">Mytilus polymorpha</name>
    <dbReference type="NCBI Taxonomy" id="45954"/>
    <lineage>
        <taxon>Eukaryota</taxon>
        <taxon>Metazoa</taxon>
        <taxon>Spiralia</taxon>
        <taxon>Lophotrochozoa</taxon>
        <taxon>Mollusca</taxon>
        <taxon>Bivalvia</taxon>
        <taxon>Autobranchia</taxon>
        <taxon>Heteroconchia</taxon>
        <taxon>Euheterodonta</taxon>
        <taxon>Imparidentia</taxon>
        <taxon>Neoheterodontei</taxon>
        <taxon>Myida</taxon>
        <taxon>Dreissenoidea</taxon>
        <taxon>Dreissenidae</taxon>
        <taxon>Dreissena</taxon>
    </lineage>
</organism>
<dbReference type="PANTHER" id="PTHR24390">
    <property type="entry name" value="ZINC FINGER PROTEIN"/>
    <property type="match status" value="1"/>
</dbReference>
<dbReference type="GO" id="GO:0008270">
    <property type="term" value="F:zinc ion binding"/>
    <property type="evidence" value="ECO:0007669"/>
    <property type="project" value="UniProtKB-KW"/>
</dbReference>
<dbReference type="PROSITE" id="PS00028">
    <property type="entry name" value="ZINC_FINGER_C2H2_1"/>
    <property type="match status" value="4"/>
</dbReference>
<feature type="domain" description="C2H2-type" evidence="9">
    <location>
        <begin position="162"/>
        <end position="189"/>
    </location>
</feature>
<evidence type="ECO:0000256" key="5">
    <source>
        <dbReference type="ARBA" id="ARBA00022833"/>
    </source>
</evidence>
<comment type="caution">
    <text evidence="10">The sequence shown here is derived from an EMBL/GenBank/DDBJ whole genome shotgun (WGS) entry which is preliminary data.</text>
</comment>
<evidence type="ECO:0000256" key="1">
    <source>
        <dbReference type="ARBA" id="ARBA00004123"/>
    </source>
</evidence>
<proteinExistence type="predicted"/>
<accession>A0A9D4BTX6</accession>
<dbReference type="Proteomes" id="UP000828390">
    <property type="component" value="Unassembled WGS sequence"/>
</dbReference>
<gene>
    <name evidence="10" type="ORF">DPMN_080525</name>
</gene>
<dbReference type="GO" id="GO:0003700">
    <property type="term" value="F:DNA-binding transcription factor activity"/>
    <property type="evidence" value="ECO:0007669"/>
    <property type="project" value="TreeGrafter"/>
</dbReference>
<feature type="domain" description="C2H2-type" evidence="9">
    <location>
        <begin position="133"/>
        <end position="160"/>
    </location>
</feature>
<dbReference type="GO" id="GO:0000978">
    <property type="term" value="F:RNA polymerase II cis-regulatory region sequence-specific DNA binding"/>
    <property type="evidence" value="ECO:0007669"/>
    <property type="project" value="TreeGrafter"/>
</dbReference>
<dbReference type="OrthoDB" id="6365676at2759"/>
<dbReference type="GO" id="GO:0006357">
    <property type="term" value="P:regulation of transcription by RNA polymerase II"/>
    <property type="evidence" value="ECO:0007669"/>
    <property type="project" value="TreeGrafter"/>
</dbReference>
<reference evidence="10" key="1">
    <citation type="journal article" date="2019" name="bioRxiv">
        <title>The Genome of the Zebra Mussel, Dreissena polymorpha: A Resource for Invasive Species Research.</title>
        <authorList>
            <person name="McCartney M.A."/>
            <person name="Auch B."/>
            <person name="Kono T."/>
            <person name="Mallez S."/>
            <person name="Zhang Y."/>
            <person name="Obille A."/>
            <person name="Becker A."/>
            <person name="Abrahante J.E."/>
            <person name="Garbe J."/>
            <person name="Badalamenti J.P."/>
            <person name="Herman A."/>
            <person name="Mangelson H."/>
            <person name="Liachko I."/>
            <person name="Sullivan S."/>
            <person name="Sone E.D."/>
            <person name="Koren S."/>
            <person name="Silverstein K.A.T."/>
            <person name="Beckman K.B."/>
            <person name="Gohl D.M."/>
        </authorList>
    </citation>
    <scope>NUCLEOTIDE SEQUENCE</scope>
    <source>
        <strain evidence="10">Duluth1</strain>
        <tissue evidence="10">Whole animal</tissue>
    </source>
</reference>
<keyword evidence="2" id="KW-0479">Metal-binding</keyword>
<comment type="subcellular location">
    <subcellularLocation>
        <location evidence="1">Nucleus</location>
    </subcellularLocation>
</comment>
<feature type="domain" description="C2H2-type" evidence="9">
    <location>
        <begin position="21"/>
        <end position="49"/>
    </location>
</feature>
<dbReference type="SMART" id="SM00355">
    <property type="entry name" value="ZnF_C2H2"/>
    <property type="match status" value="7"/>
</dbReference>
<evidence type="ECO:0000259" key="9">
    <source>
        <dbReference type="PROSITE" id="PS50157"/>
    </source>
</evidence>
<keyword evidence="6" id="KW-0238">DNA-binding</keyword>
<dbReference type="SUPFAM" id="SSF57667">
    <property type="entry name" value="beta-beta-alpha zinc fingers"/>
    <property type="match status" value="2"/>
</dbReference>
<keyword evidence="3" id="KW-0677">Repeat</keyword>
<protein>
    <recommendedName>
        <fullName evidence="9">C2H2-type domain-containing protein</fullName>
    </recommendedName>
</protein>
<dbReference type="PROSITE" id="PS50157">
    <property type="entry name" value="ZINC_FINGER_C2H2_2"/>
    <property type="match status" value="4"/>
</dbReference>
<evidence type="ECO:0000256" key="2">
    <source>
        <dbReference type="ARBA" id="ARBA00022723"/>
    </source>
</evidence>
<evidence type="ECO:0000256" key="6">
    <source>
        <dbReference type="ARBA" id="ARBA00023125"/>
    </source>
</evidence>
<dbReference type="InterPro" id="IPR013087">
    <property type="entry name" value="Znf_C2H2_type"/>
</dbReference>
<keyword evidence="7" id="KW-0539">Nucleus</keyword>
<dbReference type="InterPro" id="IPR036236">
    <property type="entry name" value="Znf_C2H2_sf"/>
</dbReference>
<evidence type="ECO:0000256" key="4">
    <source>
        <dbReference type="ARBA" id="ARBA00022771"/>
    </source>
</evidence>
<keyword evidence="4 8" id="KW-0863">Zinc-finger</keyword>
<reference evidence="10" key="2">
    <citation type="submission" date="2020-11" db="EMBL/GenBank/DDBJ databases">
        <authorList>
            <person name="McCartney M.A."/>
            <person name="Auch B."/>
            <person name="Kono T."/>
            <person name="Mallez S."/>
            <person name="Becker A."/>
            <person name="Gohl D.M."/>
            <person name="Silverstein K.A.T."/>
            <person name="Koren S."/>
            <person name="Bechman K.B."/>
            <person name="Herman A."/>
            <person name="Abrahante J.E."/>
            <person name="Garbe J."/>
        </authorList>
    </citation>
    <scope>NUCLEOTIDE SEQUENCE</scope>
    <source>
        <strain evidence="10">Duluth1</strain>
        <tissue evidence="10">Whole animal</tissue>
    </source>
</reference>
<evidence type="ECO:0000256" key="8">
    <source>
        <dbReference type="PROSITE-ProRule" id="PRU00042"/>
    </source>
</evidence>
<dbReference type="EMBL" id="JAIWYP010000015">
    <property type="protein sequence ID" value="KAH3705452.1"/>
    <property type="molecule type" value="Genomic_DNA"/>
</dbReference>
<evidence type="ECO:0000313" key="11">
    <source>
        <dbReference type="Proteomes" id="UP000828390"/>
    </source>
</evidence>
<evidence type="ECO:0000313" key="10">
    <source>
        <dbReference type="EMBL" id="KAH3705452.1"/>
    </source>
</evidence>
<feature type="domain" description="C2H2-type" evidence="9">
    <location>
        <begin position="54"/>
        <end position="81"/>
    </location>
</feature>
<sequence>MPRRKKQNHENGSQKVQRANIECETCGQTFPSIRKLNEHISDVHNDDFTEANSFKCTACSESFKSKNELRKHNGVHLKRETCKWCHKEVAFIYSHKRKCKNYLQSNEVNHCQKCNRVFKSPNALKTHIKNCSTKCLVCDKVFSTTETLKRHLAVHDPDGAKFECKQCDKKYYVRWELEDHLHTHLPEAECPDCHTMVPGGYHPKSCKVRKEQRKKLSHACPECGLVIKGSRYHLQRHVESIHEGVKRPGKNEAHYECSECKMQFYYKKDANAHVASCDAKTELGESMDEMDEVEEMMDDTVEHAELSDIIKGGQRDSSKKGETKQIEIVIYGNANTGSVVQNIKNECKDPVIIWPEDIDTQNMKYHNDAPTSKETVVKEENSQNNNDLTFKTDDMMSEQEHLLKDDGSLELNTGATNDILHMDGDESTMIIRYNEPSEEKISLKNLMWMK</sequence>
<dbReference type="AlphaFoldDB" id="A0A9D4BTX6"/>
<keyword evidence="5" id="KW-0862">Zinc</keyword>
<dbReference type="GO" id="GO:0005634">
    <property type="term" value="C:nucleus"/>
    <property type="evidence" value="ECO:0007669"/>
    <property type="project" value="UniProtKB-SubCell"/>
</dbReference>
<evidence type="ECO:0000256" key="3">
    <source>
        <dbReference type="ARBA" id="ARBA00022737"/>
    </source>
</evidence>
<dbReference type="PANTHER" id="PTHR24390:SF159">
    <property type="entry name" value="GROWTH FACTOR INDEPENDENT 1 TRANSCRIPTIONAL REPRESSOR"/>
    <property type="match status" value="1"/>
</dbReference>